<evidence type="ECO:0000256" key="4">
    <source>
        <dbReference type="ARBA" id="ARBA00022692"/>
    </source>
</evidence>
<dbReference type="InterPro" id="IPR005829">
    <property type="entry name" value="Sugar_transporter_CS"/>
</dbReference>
<dbReference type="NCBIfam" id="TIGR00879">
    <property type="entry name" value="SP"/>
    <property type="match status" value="1"/>
</dbReference>
<dbReference type="GO" id="GO:0005351">
    <property type="term" value="F:carbohydrate:proton symporter activity"/>
    <property type="evidence" value="ECO:0007669"/>
    <property type="project" value="TreeGrafter"/>
</dbReference>
<evidence type="ECO:0000256" key="8">
    <source>
        <dbReference type="SAM" id="MobiDB-lite"/>
    </source>
</evidence>
<dbReference type="PANTHER" id="PTHR48022:SF28">
    <property type="entry name" value="MAJOR FACILITATOR SUPERFAMILY (MFS) PROFILE DOMAIN-CONTAINING PROTEIN-RELATED"/>
    <property type="match status" value="1"/>
</dbReference>
<feature type="transmembrane region" description="Helical" evidence="9">
    <location>
        <begin position="53"/>
        <end position="76"/>
    </location>
</feature>
<comment type="subcellular location">
    <subcellularLocation>
        <location evidence="1">Membrane</location>
        <topology evidence="1">Multi-pass membrane protein</topology>
    </subcellularLocation>
</comment>
<evidence type="ECO:0000259" key="10">
    <source>
        <dbReference type="PROSITE" id="PS50850"/>
    </source>
</evidence>
<feature type="compositionally biased region" description="Polar residues" evidence="8">
    <location>
        <begin position="478"/>
        <end position="488"/>
    </location>
</feature>
<comment type="similarity">
    <text evidence="2 7">Belongs to the major facilitator superfamily. Sugar transporter (TC 2.A.1.1) family.</text>
</comment>
<evidence type="ECO:0000313" key="11">
    <source>
        <dbReference type="EMBL" id="RJE25128.1"/>
    </source>
</evidence>
<dbReference type="FunFam" id="1.20.1250.20:FF:000090">
    <property type="entry name" value="MFS sugar transporter, putative"/>
    <property type="match status" value="1"/>
</dbReference>
<evidence type="ECO:0000256" key="6">
    <source>
        <dbReference type="ARBA" id="ARBA00023136"/>
    </source>
</evidence>
<accession>A0A3A2ZPL0</accession>
<dbReference type="InterPro" id="IPR036259">
    <property type="entry name" value="MFS_trans_sf"/>
</dbReference>
<evidence type="ECO:0000256" key="1">
    <source>
        <dbReference type="ARBA" id="ARBA00004141"/>
    </source>
</evidence>
<reference evidence="12" key="1">
    <citation type="submission" date="2017-02" db="EMBL/GenBank/DDBJ databases">
        <authorList>
            <person name="Tafer H."/>
            <person name="Lopandic K."/>
        </authorList>
    </citation>
    <scope>NUCLEOTIDE SEQUENCE [LARGE SCALE GENOMIC DNA]</scope>
    <source>
        <strain evidence="12">CBS 366.77</strain>
    </source>
</reference>
<name>A0A3A2ZPL0_9EURO</name>
<dbReference type="InterPro" id="IPR005828">
    <property type="entry name" value="MFS_sugar_transport-like"/>
</dbReference>
<evidence type="ECO:0000256" key="7">
    <source>
        <dbReference type="RuleBase" id="RU003346"/>
    </source>
</evidence>
<keyword evidence="5 9" id="KW-1133">Transmembrane helix</keyword>
<dbReference type="InterPro" id="IPR003663">
    <property type="entry name" value="Sugar/inositol_transpt"/>
</dbReference>
<feature type="domain" description="Major facilitator superfamily (MFS) profile" evidence="10">
    <location>
        <begin position="15"/>
        <end position="449"/>
    </location>
</feature>
<evidence type="ECO:0000256" key="5">
    <source>
        <dbReference type="ARBA" id="ARBA00022989"/>
    </source>
</evidence>
<keyword evidence="6 9" id="KW-0472">Membrane</keyword>
<dbReference type="Pfam" id="PF00083">
    <property type="entry name" value="Sugar_tr"/>
    <property type="match status" value="1"/>
</dbReference>
<keyword evidence="4 9" id="KW-0812">Transmembrane</keyword>
<keyword evidence="12" id="KW-1185">Reference proteome</keyword>
<comment type="caution">
    <text evidence="11">The sequence shown here is derived from an EMBL/GenBank/DDBJ whole genome shotgun (WGS) entry which is preliminary data.</text>
</comment>
<dbReference type="EMBL" id="MVGC01000057">
    <property type="protein sequence ID" value="RJE25128.1"/>
    <property type="molecule type" value="Genomic_DNA"/>
</dbReference>
<evidence type="ECO:0000256" key="2">
    <source>
        <dbReference type="ARBA" id="ARBA00010992"/>
    </source>
</evidence>
<gene>
    <name evidence="11" type="ORF">PHISCL_02534</name>
</gene>
<dbReference type="PROSITE" id="PS00216">
    <property type="entry name" value="SUGAR_TRANSPORT_1"/>
    <property type="match status" value="1"/>
</dbReference>
<feature type="transmembrane region" description="Helical" evidence="9">
    <location>
        <begin position="83"/>
        <end position="103"/>
    </location>
</feature>
<dbReference type="InterPro" id="IPR050360">
    <property type="entry name" value="MFS_Sugar_Transporters"/>
</dbReference>
<dbReference type="GO" id="GO:0016020">
    <property type="term" value="C:membrane"/>
    <property type="evidence" value="ECO:0007669"/>
    <property type="project" value="UniProtKB-SubCell"/>
</dbReference>
<organism evidence="11 12">
    <name type="scientific">Aspergillus sclerotialis</name>
    <dbReference type="NCBI Taxonomy" id="2070753"/>
    <lineage>
        <taxon>Eukaryota</taxon>
        <taxon>Fungi</taxon>
        <taxon>Dikarya</taxon>
        <taxon>Ascomycota</taxon>
        <taxon>Pezizomycotina</taxon>
        <taxon>Eurotiomycetes</taxon>
        <taxon>Eurotiomycetidae</taxon>
        <taxon>Eurotiales</taxon>
        <taxon>Aspergillaceae</taxon>
        <taxon>Aspergillus</taxon>
        <taxon>Aspergillus subgen. Polypaecilum</taxon>
    </lineage>
</organism>
<dbReference type="InterPro" id="IPR020846">
    <property type="entry name" value="MFS_dom"/>
</dbReference>
<evidence type="ECO:0000256" key="3">
    <source>
        <dbReference type="ARBA" id="ARBA00022448"/>
    </source>
</evidence>
<feature type="transmembrane region" description="Helical" evidence="9">
    <location>
        <begin position="334"/>
        <end position="352"/>
    </location>
</feature>
<dbReference type="Gene3D" id="1.20.1250.20">
    <property type="entry name" value="MFS general substrate transporter like domains"/>
    <property type="match status" value="1"/>
</dbReference>
<protein>
    <submittedName>
        <fullName evidence="11">Sugar and other transporter</fullName>
    </submittedName>
</protein>
<evidence type="ECO:0000313" key="12">
    <source>
        <dbReference type="Proteomes" id="UP000266188"/>
    </source>
</evidence>
<dbReference type="PANTHER" id="PTHR48022">
    <property type="entry name" value="PLASTIDIC GLUCOSE TRANSPORTER 4"/>
    <property type="match status" value="1"/>
</dbReference>
<dbReference type="Proteomes" id="UP000266188">
    <property type="component" value="Unassembled WGS sequence"/>
</dbReference>
<proteinExistence type="inferred from homology"/>
<feature type="transmembrane region" description="Helical" evidence="9">
    <location>
        <begin position="359"/>
        <end position="383"/>
    </location>
</feature>
<feature type="transmembrane region" description="Helical" evidence="9">
    <location>
        <begin position="424"/>
        <end position="445"/>
    </location>
</feature>
<feature type="transmembrane region" description="Helical" evidence="9">
    <location>
        <begin position="302"/>
        <end position="322"/>
    </location>
</feature>
<dbReference type="PROSITE" id="PS50850">
    <property type="entry name" value="MFS"/>
    <property type="match status" value="1"/>
</dbReference>
<dbReference type="SUPFAM" id="SSF103473">
    <property type="entry name" value="MFS general substrate transporter"/>
    <property type="match status" value="1"/>
</dbReference>
<sequence length="504" mass="56009">MHFSNLQGNWLTAALTFATGSAFLLFGYDQGVLGGLIENKSFEKTFNYPNPTIIGHITATYDLGCFAGAIVCMVYGHRFGRRLSIGLGCTILTVGAILQTTTYNVPQMIVGRFIAGIGNGVNTTAVPVWQAEVFPPEHRGRMMVLQLVLNQLGNVTAQWLNFGLGYVSHNSVSWRFPIAFQIFYALATLGMMPWCPDSPRWLIQQGRTTEARTVLARLRAKDPDDPEIMALHETAVLSVNHEMEVSRPKWSALLRNDDLQTTRRVVLGAGTQLMQQWGGINVINYYLPVVFSSLHVSRRLSLILSACNAINLMFSACVGAVFIESVGRKRLMELGAIGQGVCFALVAGGLGANQDRWSIVAISFVFVFYTVFGLSWISIPWMYPAEVNTQQWRTRGAGIATATNWICNYAVVLVTPVGTDNIGWRYYIIFAVLNISFVPIVWFFYEETAQKSLEEIDLCFEQKYAKTLQASPGDENTKQAQQSRNASSEWDEDIGQLAQSKQDT</sequence>
<feature type="region of interest" description="Disordered" evidence="8">
    <location>
        <begin position="470"/>
        <end position="504"/>
    </location>
</feature>
<evidence type="ECO:0000256" key="9">
    <source>
        <dbReference type="SAM" id="Phobius"/>
    </source>
</evidence>
<dbReference type="PRINTS" id="PR00171">
    <property type="entry name" value="SUGRTRNSPORT"/>
</dbReference>
<keyword evidence="3 7" id="KW-0813">Transport</keyword>
<dbReference type="AlphaFoldDB" id="A0A3A2ZPL0"/>
<dbReference type="OrthoDB" id="6133115at2759"/>